<feature type="region of interest" description="Disordered" evidence="1">
    <location>
        <begin position="297"/>
        <end position="416"/>
    </location>
</feature>
<feature type="compositionally biased region" description="Low complexity" evidence="1">
    <location>
        <begin position="11"/>
        <end position="31"/>
    </location>
</feature>
<dbReference type="AlphaFoldDB" id="A0AAN6YFA3"/>
<reference evidence="2" key="1">
    <citation type="journal article" date="2023" name="Mol. Phylogenet. Evol.">
        <title>Genome-scale phylogeny and comparative genomics of the fungal order Sordariales.</title>
        <authorList>
            <person name="Hensen N."/>
            <person name="Bonometti L."/>
            <person name="Westerberg I."/>
            <person name="Brannstrom I.O."/>
            <person name="Guillou S."/>
            <person name="Cros-Aarteil S."/>
            <person name="Calhoun S."/>
            <person name="Haridas S."/>
            <person name="Kuo A."/>
            <person name="Mondo S."/>
            <person name="Pangilinan J."/>
            <person name="Riley R."/>
            <person name="LaButti K."/>
            <person name="Andreopoulos B."/>
            <person name="Lipzen A."/>
            <person name="Chen C."/>
            <person name="Yan M."/>
            <person name="Daum C."/>
            <person name="Ng V."/>
            <person name="Clum A."/>
            <person name="Steindorff A."/>
            <person name="Ohm R.A."/>
            <person name="Martin F."/>
            <person name="Silar P."/>
            <person name="Natvig D.O."/>
            <person name="Lalanne C."/>
            <person name="Gautier V."/>
            <person name="Ament-Velasquez S.L."/>
            <person name="Kruys A."/>
            <person name="Hutchinson M.I."/>
            <person name="Powell A.J."/>
            <person name="Barry K."/>
            <person name="Miller A.N."/>
            <person name="Grigoriev I.V."/>
            <person name="Debuchy R."/>
            <person name="Gladieux P."/>
            <person name="Hiltunen Thoren M."/>
            <person name="Johannesson H."/>
        </authorList>
    </citation>
    <scope>NUCLEOTIDE SEQUENCE</scope>
    <source>
        <strain evidence="2">PSN293</strain>
    </source>
</reference>
<protein>
    <submittedName>
        <fullName evidence="2">Uncharacterized protein</fullName>
    </submittedName>
</protein>
<proteinExistence type="predicted"/>
<gene>
    <name evidence="2" type="ORF">QBC37DRAFT_395953</name>
</gene>
<comment type="caution">
    <text evidence="2">The sequence shown here is derived from an EMBL/GenBank/DDBJ whole genome shotgun (WGS) entry which is preliminary data.</text>
</comment>
<reference evidence="2" key="2">
    <citation type="submission" date="2023-05" db="EMBL/GenBank/DDBJ databases">
        <authorList>
            <consortium name="Lawrence Berkeley National Laboratory"/>
            <person name="Steindorff A."/>
            <person name="Hensen N."/>
            <person name="Bonometti L."/>
            <person name="Westerberg I."/>
            <person name="Brannstrom I.O."/>
            <person name="Guillou S."/>
            <person name="Cros-Aarteil S."/>
            <person name="Calhoun S."/>
            <person name="Haridas S."/>
            <person name="Kuo A."/>
            <person name="Mondo S."/>
            <person name="Pangilinan J."/>
            <person name="Riley R."/>
            <person name="Labutti K."/>
            <person name="Andreopoulos B."/>
            <person name="Lipzen A."/>
            <person name="Chen C."/>
            <person name="Yanf M."/>
            <person name="Daum C."/>
            <person name="Ng V."/>
            <person name="Clum A."/>
            <person name="Ohm R."/>
            <person name="Martin F."/>
            <person name="Silar P."/>
            <person name="Natvig D."/>
            <person name="Lalanne C."/>
            <person name="Gautier V."/>
            <person name="Ament-Velasquez S.L."/>
            <person name="Kruys A."/>
            <person name="Hutchinson M.I."/>
            <person name="Powell A.J."/>
            <person name="Barry K."/>
            <person name="Miller A.N."/>
            <person name="Grigoriev I.V."/>
            <person name="Debuchy R."/>
            <person name="Gladieux P."/>
            <person name="Thoren M.H."/>
            <person name="Johannesson H."/>
        </authorList>
    </citation>
    <scope>NUCLEOTIDE SEQUENCE</scope>
    <source>
        <strain evidence="2">PSN293</strain>
    </source>
</reference>
<feature type="compositionally biased region" description="Low complexity" evidence="1">
    <location>
        <begin position="58"/>
        <end position="69"/>
    </location>
</feature>
<dbReference type="Proteomes" id="UP001301769">
    <property type="component" value="Unassembled WGS sequence"/>
</dbReference>
<feature type="compositionally biased region" description="Low complexity" evidence="1">
    <location>
        <begin position="358"/>
        <end position="383"/>
    </location>
</feature>
<feature type="region of interest" description="Disordered" evidence="1">
    <location>
        <begin position="246"/>
        <end position="270"/>
    </location>
</feature>
<feature type="compositionally biased region" description="Low complexity" evidence="1">
    <location>
        <begin position="399"/>
        <end position="415"/>
    </location>
</feature>
<feature type="compositionally biased region" description="Low complexity" evidence="1">
    <location>
        <begin position="325"/>
        <end position="340"/>
    </location>
</feature>
<organism evidence="2 3">
    <name type="scientific">Rhypophila decipiens</name>
    <dbReference type="NCBI Taxonomy" id="261697"/>
    <lineage>
        <taxon>Eukaryota</taxon>
        <taxon>Fungi</taxon>
        <taxon>Dikarya</taxon>
        <taxon>Ascomycota</taxon>
        <taxon>Pezizomycotina</taxon>
        <taxon>Sordariomycetes</taxon>
        <taxon>Sordariomycetidae</taxon>
        <taxon>Sordariales</taxon>
        <taxon>Naviculisporaceae</taxon>
        <taxon>Rhypophila</taxon>
    </lineage>
</organism>
<name>A0AAN6YFA3_9PEZI</name>
<evidence type="ECO:0000313" key="3">
    <source>
        <dbReference type="Proteomes" id="UP001301769"/>
    </source>
</evidence>
<evidence type="ECO:0000256" key="1">
    <source>
        <dbReference type="SAM" id="MobiDB-lite"/>
    </source>
</evidence>
<sequence>MDYPSHHHRSSSTSGDRSVSVSSTASSASHHSPFRSESRALSPASVISEPASSLLARSHQQLQVSSSHQNYPSYATHNNTPPPSMLLPGSSHYFQPQMGSQMSLYPSIPPPRIFGQQFPSSFNFQLNSVPAQPSPLSYQNYPAPLYPSYSTPSTYHDHLPAPISSYHQQASSIHHDLPTTHVDTEFRFARLPPEVVSVLRKHVGYLESRKLLRLNRWFKESFDVRHFTEDELIAGVHEAEQSYKRYHINSRNNSGRRDSGSSPRAPTTTPSDSFACYHCYKMRSPENFELFAWHSQANREERENEAAGGGDDSDSRRSTPPPAAAPGAPGSSSSSLPTTPRQRKRSLPTANPYYDPTLTRSSLLQAQAAARNNNRSNSPAATPTPGSTAGRRGSGQATAEASNSSGADASGLSSDMGRVKSTWGIRRFCIDCGMKNEFYKPTDLIQVHGERGVVNWVCACLRVRVRSVAPSCPDCGLHSRYEPPGGRRRGV</sequence>
<dbReference type="EMBL" id="MU858054">
    <property type="protein sequence ID" value="KAK4218269.1"/>
    <property type="molecule type" value="Genomic_DNA"/>
</dbReference>
<feature type="region of interest" description="Disordered" evidence="1">
    <location>
        <begin position="1"/>
        <end position="92"/>
    </location>
</feature>
<feature type="compositionally biased region" description="Basic residues" evidence="1">
    <location>
        <begin position="1"/>
        <end position="10"/>
    </location>
</feature>
<keyword evidence="3" id="KW-1185">Reference proteome</keyword>
<feature type="compositionally biased region" description="Polar residues" evidence="1">
    <location>
        <begin position="70"/>
        <end position="79"/>
    </location>
</feature>
<evidence type="ECO:0000313" key="2">
    <source>
        <dbReference type="EMBL" id="KAK4218269.1"/>
    </source>
</evidence>
<accession>A0AAN6YFA3</accession>